<feature type="transmembrane region" description="Helical" evidence="2">
    <location>
        <begin position="167"/>
        <end position="195"/>
    </location>
</feature>
<dbReference type="InterPro" id="IPR056770">
    <property type="entry name" value="Piezo_THU9_anchor"/>
</dbReference>
<evidence type="ECO:0000256" key="2">
    <source>
        <dbReference type="SAM" id="Phobius"/>
    </source>
</evidence>
<feature type="transmembrane region" description="Helical" evidence="2">
    <location>
        <begin position="341"/>
        <end position="361"/>
    </location>
</feature>
<reference evidence="6 7" key="1">
    <citation type="journal article" date="2018" name="PLoS Genet.">
        <title>Population sequencing reveals clonal diversity and ancestral inbreeding in the grapevine cultivar Chardonnay.</title>
        <authorList>
            <person name="Roach M.J."/>
            <person name="Johnson D.L."/>
            <person name="Bohlmann J."/>
            <person name="van Vuuren H.J."/>
            <person name="Jones S.J."/>
            <person name="Pretorius I.S."/>
            <person name="Schmidt S.A."/>
            <person name="Borneman A.R."/>
        </authorList>
    </citation>
    <scope>NUCLEOTIDE SEQUENCE [LARGE SCALE GENOMIC DNA]</scope>
    <source>
        <strain evidence="7">cv. Chardonnay</strain>
        <tissue evidence="6">Leaf</tissue>
    </source>
</reference>
<feature type="transmembrane region" description="Helical" evidence="2">
    <location>
        <begin position="104"/>
        <end position="129"/>
    </location>
</feature>
<feature type="transmembrane region" description="Helical" evidence="2">
    <location>
        <begin position="367"/>
        <end position="384"/>
    </location>
</feature>
<feature type="transmembrane region" description="Helical" evidence="2">
    <location>
        <begin position="396"/>
        <end position="415"/>
    </location>
</feature>
<dbReference type="InterPro" id="IPR031334">
    <property type="entry name" value="Piezo_cap_dom"/>
</dbReference>
<dbReference type="Pfam" id="PF12166">
    <property type="entry name" value="Piezo_cap"/>
    <property type="match status" value="1"/>
</dbReference>
<dbReference type="InterPro" id="IPR057611">
    <property type="entry name" value="PIEZO_dom"/>
</dbReference>
<feature type="transmembrane region" description="Helical" evidence="2">
    <location>
        <begin position="1464"/>
        <end position="1482"/>
    </location>
</feature>
<keyword evidence="2" id="KW-1133">Transmembrane helix</keyword>
<feature type="transmembrane region" description="Helical" evidence="2">
    <location>
        <begin position="1878"/>
        <end position="1895"/>
    </location>
</feature>
<gene>
    <name evidence="6" type="primary">VvCHDp000132</name>
    <name evidence="6" type="synonym">At2g48040</name>
    <name evidence="6" type="synonym">At2g48050_2</name>
    <name evidence="6" type="ORF">CK203_006987</name>
</gene>
<proteinExistence type="predicted"/>
<feature type="region of interest" description="Disordered" evidence="1">
    <location>
        <begin position="1065"/>
        <end position="1139"/>
    </location>
</feature>
<keyword evidence="2" id="KW-0812">Transmembrane</keyword>
<dbReference type="EMBL" id="QGNW01000010">
    <property type="protein sequence ID" value="RVX18789.1"/>
    <property type="molecule type" value="Genomic_DNA"/>
</dbReference>
<feature type="transmembrane region" description="Helical" evidence="2">
    <location>
        <begin position="786"/>
        <end position="805"/>
    </location>
</feature>
<name>A0A438KC39_VITVI</name>
<dbReference type="Proteomes" id="UP000288805">
    <property type="component" value="Unassembled WGS sequence"/>
</dbReference>
<evidence type="ECO:0000256" key="1">
    <source>
        <dbReference type="SAM" id="MobiDB-lite"/>
    </source>
</evidence>
<evidence type="ECO:0000313" key="6">
    <source>
        <dbReference type="EMBL" id="RVX18789.1"/>
    </source>
</evidence>
<feature type="transmembrane region" description="Helical" evidence="2">
    <location>
        <begin position="850"/>
        <end position="876"/>
    </location>
</feature>
<evidence type="ECO:0000313" key="7">
    <source>
        <dbReference type="Proteomes" id="UP000288805"/>
    </source>
</evidence>
<protein>
    <submittedName>
        <fullName evidence="6">Piezo-type mechanosensitive ion channel-like</fullName>
    </submittedName>
</protein>
<feature type="transmembrane region" description="Helical" evidence="2">
    <location>
        <begin position="1489"/>
        <end position="1508"/>
    </location>
</feature>
<dbReference type="GO" id="GO:0008381">
    <property type="term" value="F:mechanosensitive monoatomic ion channel activity"/>
    <property type="evidence" value="ECO:0007669"/>
    <property type="project" value="InterPro"/>
</dbReference>
<feature type="transmembrane region" description="Helical" evidence="2">
    <location>
        <begin position="909"/>
        <end position="927"/>
    </location>
</feature>
<feature type="transmembrane region" description="Helical" evidence="2">
    <location>
        <begin position="78"/>
        <end position="98"/>
    </location>
</feature>
<feature type="transmembrane region" description="Helical" evidence="2">
    <location>
        <begin position="207"/>
        <end position="227"/>
    </location>
</feature>
<sequence length="1960" mass="223945">MMGAKISLLALSFWSFHFASLCALGLLAYVGHLLYAFPSVFHLHRLNGLLLVFILLWAASTYIFNVAFAFLNKKMGKVISVISVLDMEIWETIGLWHYPIPGFYLLAQFCLGILIALGNLVSNSVFLYLSDREGQSTRDNCTTEEKEETKVLIVATIAWGLRKSSRAIVLALIFLIATKPGFIHAVYMIFFMIHLLSHTISRRIRQALIVLCEGHFALLYILQLNLISKALEQKGSLARELLSQSGLLEGDSYGDFLKIAVLACFCAIHNNGFEVLFSFSAIVQHAPRPPIGFSVLKAGLNKSVLLSVYTSTSRESQHNNSSHERRIALYLSAVGKKFLSAYRSCGTYIAFLTILVTLYLVKPNYTSFGYLLFLLLWMSGRQLVEKTKRRLWFPLKVYAVAVFMFVYCLSVFLSFETWVSTIVDPYTAFGYNPEASILKNIWESLAVLIVMQLYSYERRNSKNLRLEDRDALELGAFAFVKRLLIWHSEKILFLALLYASLSPISAFGFLYLLGVVIFSILPKSSRVPSKLFLVYSGLLALVDYLFQMWGGHADMFPGQKRSYLSLFLGLRLFSRGFSGLESGLRGKVLVIIACVLQYNVFHWSENMPNGFGVRGEGEGPCALFGSAEEFPNDVLSCIKESKPSRDTTPLLGKKEERSSSLPSFNSGISQCFDQMHSEAGGSEGGNSRKSSCKYAWGSPKEGDKWNKKRILVFRKERLDMQKTALKLYIKYGIENMFSLFGLEINMIALLLASFAVLNAISLLYIASVAACVILHRQIIQKLWPMFVFSFASVIILEYLAIWLNLTPWKQHAPTEEKLPCHDCWRSSDLFFDYCRKCWLGIVVDDPRMLISYYVVFMLACFKFRANCLSSLSEAYTYQKIMSRFMKASVLSDLSFETKSMWTFIDYLRLYSYCHLLDLVLALILITGTLEYDILHLGYLGFAMVFFRMRLEILKKKNKIFKFLRMYNFALIVLSLAYQSPFVGDFSKGKWEMIDYISEEFDYVSKYLEAEQIGAIVSQQEKRAAWKTAQLLLIRKSEEQKRHRNLQVEKMKSEMLNLQIQLQSMSTNSNCGKTSPRNEGLRRRWNSSLDSHRVDGNPDKGENELKKEGTDSFSHFNTIESPERVRTGSPSAVESRKHSGDSLPEIIELKEKTTSYDFLYSDQRDKAKSQVNNLVSFLNIDHEEPHSNEPLSEDGMYDEIESQEVGCKHFDRTFSTHSGTEGTMSDSAFLQIASITAREGEWAVVTEFSFLKRRNLHQKETVMSCSFRKRLQKLILPIKDAMKLMIRSLHRYWKSLTHGAETPPYFVQLSMEVNLWPEDGIQPERIESGVNKVLNIVCERRCKEKNLNYFHLASRVRVQSIERSPENPNIALAVFEVVYASPSKEFTPVERYQSLTPAADVANEILKAQLDGMFEETRFPYPILSVIGGGKREIDLYAYIFCADLTVFFLVAVFYQSVIKNNKSFLLQIIFFLIVLDRIIYLCSFAKGKVIFYVFTLILFTFSITKYAWCMEPSHQCGGQLALRAIYLTKAISLALQAIQIRFGIANKGTLYRQFLTSSVSQINYVGFRIYRALPFLYELRCVLDWSCTTTSLTMYDWLKLEDIHASLFLVKCDADLNRARHQQGQKQTRMTKFCNGICLFFILMCVIWAPMLMYSSGNPTNIANPIKDASIRIDIKTTGGRLTLFETTLCEKLSWDELDVHFNLDPQGYLSAYTEKDVQLICCQADASSVWVVPQVVQSRFVQSLKWSMDIIFSWQFIRDRPKGKEIVKYELVVQDQDLPKPSEVMEVINGTANTFRIYNVYPRYFRVTGSGDVRFLEQAVDLVSGDLVLNQGNPKWWSFHDIDASAVNGCGELAGPMAIIVSEETPQGILGETLSKFSIWGLYITFVLAVGRFIRLQCSDLRMRIPFENLPSCDRLLAICEDIYAARAEGELEVEEVLYWTLVKIYRSPHMLLEYTKPD</sequence>
<feature type="compositionally biased region" description="Basic and acidic residues" evidence="1">
    <location>
        <begin position="1089"/>
        <end position="1109"/>
    </location>
</feature>
<evidence type="ECO:0000259" key="5">
    <source>
        <dbReference type="Pfam" id="PF25288"/>
    </source>
</evidence>
<dbReference type="GO" id="GO:0016020">
    <property type="term" value="C:membrane"/>
    <property type="evidence" value="ECO:0007669"/>
    <property type="project" value="InterPro"/>
</dbReference>
<feature type="transmembrane region" description="Helical" evidence="2">
    <location>
        <begin position="46"/>
        <end position="71"/>
    </location>
</feature>
<feature type="domain" description="Piezo THU9 and anchor" evidence="4">
    <location>
        <begin position="1434"/>
        <end position="1655"/>
    </location>
</feature>
<feature type="transmembrane region" description="Helical" evidence="2">
    <location>
        <begin position="1633"/>
        <end position="1654"/>
    </location>
</feature>
<feature type="region of interest" description="Disordered" evidence="1">
    <location>
        <begin position="643"/>
        <end position="664"/>
    </location>
</feature>
<keyword evidence="2" id="KW-0472">Membrane</keyword>
<accession>A0A438KC39</accession>
<feature type="transmembrane region" description="Helical" evidence="2">
    <location>
        <begin position="532"/>
        <end position="550"/>
    </location>
</feature>
<dbReference type="PANTHER" id="PTHR13167">
    <property type="entry name" value="PIEZO-TYPE MECHANOSENSITIVE ION CHANNEL COMPONENT"/>
    <property type="match status" value="1"/>
</dbReference>
<dbReference type="Pfam" id="PF25288">
    <property type="entry name" value="PIEZO"/>
    <property type="match status" value="1"/>
</dbReference>
<comment type="caution">
    <text evidence="6">The sequence shown here is derived from an EMBL/GenBank/DDBJ whole genome shotgun (WGS) entry which is preliminary data.</text>
</comment>
<feature type="transmembrane region" description="Helical" evidence="2">
    <location>
        <begin position="933"/>
        <end position="950"/>
    </location>
</feature>
<feature type="transmembrane region" description="Helical" evidence="2">
    <location>
        <begin position="491"/>
        <end position="520"/>
    </location>
</feature>
<dbReference type="InterPro" id="IPR027272">
    <property type="entry name" value="Piezo"/>
</dbReference>
<evidence type="ECO:0000259" key="4">
    <source>
        <dbReference type="Pfam" id="PF24874"/>
    </source>
</evidence>
<feature type="transmembrane region" description="Helical" evidence="2">
    <location>
        <begin position="1435"/>
        <end position="1458"/>
    </location>
</feature>
<dbReference type="Pfam" id="PF24874">
    <property type="entry name" value="Piezo_THU9_anchor"/>
    <property type="match status" value="1"/>
</dbReference>
<feature type="compositionally biased region" description="Polar residues" evidence="1">
    <location>
        <begin position="1110"/>
        <end position="1119"/>
    </location>
</feature>
<feature type="domain" description="Piezo-type mechanosensitive ion channel homolog" evidence="5">
    <location>
        <begin position="153"/>
        <end position="282"/>
    </location>
</feature>
<evidence type="ECO:0000259" key="3">
    <source>
        <dbReference type="Pfam" id="PF12166"/>
    </source>
</evidence>
<organism evidence="6 7">
    <name type="scientific">Vitis vinifera</name>
    <name type="common">Grape</name>
    <dbReference type="NCBI Taxonomy" id="29760"/>
    <lineage>
        <taxon>Eukaryota</taxon>
        <taxon>Viridiplantae</taxon>
        <taxon>Streptophyta</taxon>
        <taxon>Embryophyta</taxon>
        <taxon>Tracheophyta</taxon>
        <taxon>Spermatophyta</taxon>
        <taxon>Magnoliopsida</taxon>
        <taxon>eudicotyledons</taxon>
        <taxon>Gunneridae</taxon>
        <taxon>Pentapetalae</taxon>
        <taxon>rosids</taxon>
        <taxon>Vitales</taxon>
        <taxon>Vitaceae</taxon>
        <taxon>Viteae</taxon>
        <taxon>Vitis</taxon>
    </lineage>
</organism>
<feature type="transmembrane region" description="Helical" evidence="2">
    <location>
        <begin position="748"/>
        <end position="774"/>
    </location>
</feature>
<feature type="compositionally biased region" description="Polar residues" evidence="1">
    <location>
        <begin position="1065"/>
        <end position="1076"/>
    </location>
</feature>
<feature type="domain" description="Piezo non-specific cation channel cap" evidence="3">
    <location>
        <begin position="1683"/>
        <end position="1959"/>
    </location>
</feature>
<dbReference type="PANTHER" id="PTHR13167:SF46">
    <property type="entry name" value="PIEZO NON-SPECIFIC CATION CHANNEL R-RAS-BINDING DOMAIN-CONTAINING PROTEIN"/>
    <property type="match status" value="1"/>
</dbReference>